<dbReference type="AlphaFoldDB" id="A0A1J4TNR9"/>
<organism evidence="1 2">
    <name type="scientific">Candidatus Gottesmanbacteria bacterium CG1_02_37_22</name>
    <dbReference type="NCBI Taxonomy" id="1805209"/>
    <lineage>
        <taxon>Bacteria</taxon>
        <taxon>Candidatus Gottesmaniibacteriota</taxon>
    </lineage>
</organism>
<proteinExistence type="predicted"/>
<name>A0A1J4TNR9_9BACT</name>
<dbReference type="STRING" id="1805209.AUJ73_04815"/>
<accession>A0A1J4TNR9</accession>
<evidence type="ECO:0000313" key="2">
    <source>
        <dbReference type="Proteomes" id="UP000183120"/>
    </source>
</evidence>
<sequence length="309" mass="36032">MTEKEMETEIRMSLTTLTRGIPEEIRSTKKRIEALWNKETKVFKKCAPIALEFLPKFDQIKKDENKAAFASGLSLFFLVLGDEYFDTLKNFSLKVIQHPNGSVREAIRKSADWLFISLSARAEPFLYPKTRSLTEKQKVVQAEAQKQYLNLAKEIELLIELYDKGDTRVQYIDEMKPSVNKSLQLFWSRLTESPVYRRILKQMRFQPYEIAKQRAEVEKELVVILEKSKSDYTLQDIQECIFHEDGKEALTDIISMFDTGQKMPSLDKILETVNDAWNLFPHKILGGLSPAEKFLEYKKTQQKNKNMVN</sequence>
<protein>
    <submittedName>
        <fullName evidence="1">Uncharacterized protein</fullName>
    </submittedName>
</protein>
<evidence type="ECO:0000313" key="1">
    <source>
        <dbReference type="EMBL" id="OIO12921.1"/>
    </source>
</evidence>
<comment type="caution">
    <text evidence="1">The sequence shown here is derived from an EMBL/GenBank/DDBJ whole genome shotgun (WGS) entry which is preliminary data.</text>
</comment>
<dbReference type="EMBL" id="MNUY01000075">
    <property type="protein sequence ID" value="OIO12921.1"/>
    <property type="molecule type" value="Genomic_DNA"/>
</dbReference>
<gene>
    <name evidence="1" type="ORF">AUJ73_04815</name>
</gene>
<reference evidence="1 2" key="1">
    <citation type="journal article" date="2016" name="Environ. Microbiol.">
        <title>Genomic resolution of a cold subsurface aquifer community provides metabolic insights for novel microbes adapted to high CO concentrations.</title>
        <authorList>
            <person name="Probst A.J."/>
            <person name="Castelle C.J."/>
            <person name="Singh A."/>
            <person name="Brown C.T."/>
            <person name="Anantharaman K."/>
            <person name="Sharon I."/>
            <person name="Hug L.A."/>
            <person name="Burstein D."/>
            <person name="Emerson J.B."/>
            <person name="Thomas B.C."/>
            <person name="Banfield J.F."/>
        </authorList>
    </citation>
    <scope>NUCLEOTIDE SEQUENCE [LARGE SCALE GENOMIC DNA]</scope>
    <source>
        <strain evidence="1">CG1_02_37_22</strain>
    </source>
</reference>
<dbReference type="Proteomes" id="UP000183120">
    <property type="component" value="Unassembled WGS sequence"/>
</dbReference>